<dbReference type="AlphaFoldDB" id="A0A6I3SI97"/>
<dbReference type="GO" id="GO:0009847">
    <property type="term" value="P:spore germination"/>
    <property type="evidence" value="ECO:0007669"/>
    <property type="project" value="InterPro"/>
</dbReference>
<keyword evidence="3" id="KW-1133">Transmembrane helix</keyword>
<evidence type="ECO:0000313" key="5">
    <source>
        <dbReference type="Proteomes" id="UP000430670"/>
    </source>
</evidence>
<dbReference type="InterPro" id="IPR050768">
    <property type="entry name" value="UPF0353/GerABKA_families"/>
</dbReference>
<feature type="transmembrane region" description="Helical" evidence="3">
    <location>
        <begin position="376"/>
        <end position="394"/>
    </location>
</feature>
<reference evidence="4 5" key="1">
    <citation type="submission" date="2019-11" db="EMBL/GenBank/DDBJ databases">
        <title>Whole-genome sequence of a the green, strictly anaerobic photosynthetic bacterium Heliobacillus mobilis DSM 6151.</title>
        <authorList>
            <person name="Kyndt J.A."/>
            <person name="Meyer T.E."/>
        </authorList>
    </citation>
    <scope>NUCLEOTIDE SEQUENCE [LARGE SCALE GENOMIC DNA]</scope>
    <source>
        <strain evidence="4 5">DSM 6151</strain>
    </source>
</reference>
<keyword evidence="3" id="KW-0812">Transmembrane</keyword>
<sequence length="564" mass="63283">MQNRWIKKILSLFTYEPVRRKTFSLSPSRTKGQNAILLRRTKPSKTQNLSPLPISRDEFQEFLGRKFCSRQNPDFIIRSLQTSWGQITIAFYRSLTDANKIQEFLIGPLVEFLPPTGRPLCLNDLQDHLTYCHIVNAAFSCEDTVQSIIRGMTFVHIDGFEWGLALDFQGDRGREVSEPHTETVVQGPYDGFTEDVSTNLYLLRSRLATPDFIAEDIPVGLRASGAFYLLYINGLTNPKLIREMRLRLESVDVDMLYNVGQLEQFIEDRPFSLFSQMITTERPDRTLSFLLQGSVAVLLHGSPQALVAPVTLWSQVHSPEDIYYRWPISTFARFIRIIGTLITIFLPALYTAMVVFHPEMLPTDLMLSLAAAREHVPFSTAFSLLFLEVAFDFIRESALRVPKIIGPTVGIVGAIIIGQAVVEAGIVSPVVIIVSALTGIAGFSIPHYSLVNSLRIVRLILLFLASVLGFYGVLLGLVVLVHHLSGLKSLGVPFLSPFSPLHGPSGDTFVRTAAFSVERRPFYTRPLDKFKQRPLNRPWDPRVPPELLLITKDVSSPAKGDKQA</sequence>
<feature type="transmembrane region" description="Helical" evidence="3">
    <location>
        <begin position="334"/>
        <end position="356"/>
    </location>
</feature>
<accession>A0A6I3SI97</accession>
<feature type="transmembrane region" description="Helical" evidence="3">
    <location>
        <begin position="457"/>
        <end position="481"/>
    </location>
</feature>
<evidence type="ECO:0000256" key="3">
    <source>
        <dbReference type="SAM" id="Phobius"/>
    </source>
</evidence>
<keyword evidence="5" id="KW-1185">Reference proteome</keyword>
<name>A0A6I3SI97_HELMO</name>
<dbReference type="Proteomes" id="UP000430670">
    <property type="component" value="Unassembled WGS sequence"/>
</dbReference>
<dbReference type="PANTHER" id="PTHR22550">
    <property type="entry name" value="SPORE GERMINATION PROTEIN"/>
    <property type="match status" value="1"/>
</dbReference>
<proteinExistence type="inferred from homology"/>
<dbReference type="OrthoDB" id="9772630at2"/>
<dbReference type="Pfam" id="PF03323">
    <property type="entry name" value="GerA"/>
    <property type="match status" value="1"/>
</dbReference>
<comment type="similarity">
    <text evidence="1">Belongs to the GerABKA family.</text>
</comment>
<dbReference type="RefSeq" id="WP_155475625.1">
    <property type="nucleotide sequence ID" value="NZ_WNKU01000004.1"/>
</dbReference>
<feature type="transmembrane region" description="Helical" evidence="3">
    <location>
        <begin position="426"/>
        <end position="445"/>
    </location>
</feature>
<dbReference type="PANTHER" id="PTHR22550:SF5">
    <property type="entry name" value="LEUCINE ZIPPER PROTEIN 4"/>
    <property type="match status" value="1"/>
</dbReference>
<dbReference type="EMBL" id="WNKU01000004">
    <property type="protein sequence ID" value="MTV48536.1"/>
    <property type="molecule type" value="Genomic_DNA"/>
</dbReference>
<evidence type="ECO:0000256" key="2">
    <source>
        <dbReference type="ARBA" id="ARBA00023136"/>
    </source>
</evidence>
<organism evidence="4 5">
    <name type="scientific">Heliobacterium mobile</name>
    <name type="common">Heliobacillus mobilis</name>
    <dbReference type="NCBI Taxonomy" id="28064"/>
    <lineage>
        <taxon>Bacteria</taxon>
        <taxon>Bacillati</taxon>
        <taxon>Bacillota</taxon>
        <taxon>Clostridia</taxon>
        <taxon>Eubacteriales</taxon>
        <taxon>Heliobacteriaceae</taxon>
        <taxon>Heliobacterium</taxon>
    </lineage>
</organism>
<evidence type="ECO:0000313" key="4">
    <source>
        <dbReference type="EMBL" id="MTV48536.1"/>
    </source>
</evidence>
<protein>
    <submittedName>
        <fullName evidence="4">Spore germination protein</fullName>
    </submittedName>
</protein>
<keyword evidence="2 3" id="KW-0472">Membrane</keyword>
<dbReference type="InterPro" id="IPR004995">
    <property type="entry name" value="Spore_Ger"/>
</dbReference>
<dbReference type="PIRSF" id="PIRSF005690">
    <property type="entry name" value="GerBA"/>
    <property type="match status" value="1"/>
</dbReference>
<evidence type="ECO:0000256" key="1">
    <source>
        <dbReference type="ARBA" id="ARBA00005278"/>
    </source>
</evidence>
<feature type="transmembrane region" description="Helical" evidence="3">
    <location>
        <begin position="401"/>
        <end position="420"/>
    </location>
</feature>
<comment type="caution">
    <text evidence="4">The sequence shown here is derived from an EMBL/GenBank/DDBJ whole genome shotgun (WGS) entry which is preliminary data.</text>
</comment>
<dbReference type="GO" id="GO:0016020">
    <property type="term" value="C:membrane"/>
    <property type="evidence" value="ECO:0007669"/>
    <property type="project" value="InterPro"/>
</dbReference>
<gene>
    <name evidence="4" type="ORF">GJ688_06010</name>
</gene>